<reference evidence="1 2" key="1">
    <citation type="journal article" date="2014" name="BMC Genomics">
        <title>Comparative genome sequencing reveals chemotype-specific gene clusters in the toxigenic black mold Stachybotrys.</title>
        <authorList>
            <person name="Semeiks J."/>
            <person name="Borek D."/>
            <person name="Otwinowski Z."/>
            <person name="Grishin N.V."/>
        </authorList>
    </citation>
    <scope>NUCLEOTIDE SEQUENCE [LARGE SCALE GENOMIC DNA]</scope>
    <source>
        <strain evidence="2">CBS 109288 / IBT 7711</strain>
    </source>
</reference>
<evidence type="ECO:0000313" key="2">
    <source>
        <dbReference type="Proteomes" id="UP000028045"/>
    </source>
</evidence>
<evidence type="ECO:0000313" key="1">
    <source>
        <dbReference type="EMBL" id="KEY73116.1"/>
    </source>
</evidence>
<dbReference type="HOGENOM" id="CLU_1971934_0_0_1"/>
<dbReference type="EMBL" id="KL647913">
    <property type="protein sequence ID" value="KEY73116.1"/>
    <property type="molecule type" value="Genomic_DNA"/>
</dbReference>
<accession>A0A084B6D7</accession>
<proteinExistence type="predicted"/>
<gene>
    <name evidence="1" type="ORF">S7711_10909</name>
</gene>
<dbReference type="AlphaFoldDB" id="A0A084B6D7"/>
<dbReference type="Proteomes" id="UP000028045">
    <property type="component" value="Unassembled WGS sequence"/>
</dbReference>
<organism evidence="1 2">
    <name type="scientific">Stachybotrys chartarum (strain CBS 109288 / IBT 7711)</name>
    <name type="common">Toxic black mold</name>
    <name type="synonym">Stilbospora chartarum</name>
    <dbReference type="NCBI Taxonomy" id="1280523"/>
    <lineage>
        <taxon>Eukaryota</taxon>
        <taxon>Fungi</taxon>
        <taxon>Dikarya</taxon>
        <taxon>Ascomycota</taxon>
        <taxon>Pezizomycotina</taxon>
        <taxon>Sordariomycetes</taxon>
        <taxon>Hypocreomycetidae</taxon>
        <taxon>Hypocreales</taxon>
        <taxon>Stachybotryaceae</taxon>
        <taxon>Stachybotrys</taxon>
    </lineage>
</organism>
<keyword evidence="2" id="KW-1185">Reference proteome</keyword>
<sequence>MAEARRRNPVTKPLAHYTRAQIPAPRLLQRMAAVGGPQIQSSCKQEHETPGRMTTVVWRDEIKSCGKSQATRARRSSGVYGGLIRTNFVETLSSDESRCPASGSLAMWVRRQPHLFLVLRSALRLWV</sequence>
<protein>
    <submittedName>
        <fullName evidence="1">Uncharacterized protein</fullName>
    </submittedName>
</protein>
<name>A0A084B6D7_STACB</name>